<protein>
    <recommendedName>
        <fullName evidence="3">Bacteriophage Mu Gam like protein</fullName>
    </recommendedName>
</protein>
<accession>M8EFL4</accession>
<dbReference type="Pfam" id="PF07352">
    <property type="entry name" value="Phage_Mu_Gam"/>
    <property type="match status" value="1"/>
</dbReference>
<organism evidence="1 2">
    <name type="scientific">Brevibacillus borstelensis AK1</name>
    <dbReference type="NCBI Taxonomy" id="1300222"/>
    <lineage>
        <taxon>Bacteria</taxon>
        <taxon>Bacillati</taxon>
        <taxon>Bacillota</taxon>
        <taxon>Bacilli</taxon>
        <taxon>Bacillales</taxon>
        <taxon>Paenibacillaceae</taxon>
        <taxon>Brevibacillus</taxon>
    </lineage>
</organism>
<dbReference type="PATRIC" id="fig|1300222.3.peg.339"/>
<evidence type="ECO:0008006" key="3">
    <source>
        <dbReference type="Google" id="ProtNLM"/>
    </source>
</evidence>
<keyword evidence="2" id="KW-1185">Reference proteome</keyword>
<gene>
    <name evidence="1" type="ORF">I532_01650</name>
</gene>
<dbReference type="GO" id="GO:0042262">
    <property type="term" value="P:DNA protection"/>
    <property type="evidence" value="ECO:0007669"/>
    <property type="project" value="InterPro"/>
</dbReference>
<dbReference type="InterPro" id="IPR009951">
    <property type="entry name" value="Host-nuc_inhib_Gam"/>
</dbReference>
<dbReference type="EMBL" id="APBN01000001">
    <property type="protein sequence ID" value="EMT54270.1"/>
    <property type="molecule type" value="Genomic_DNA"/>
</dbReference>
<dbReference type="GO" id="GO:0003690">
    <property type="term" value="F:double-stranded DNA binding"/>
    <property type="evidence" value="ECO:0007669"/>
    <property type="project" value="InterPro"/>
</dbReference>
<reference evidence="1 2" key="1">
    <citation type="submission" date="2013-03" db="EMBL/GenBank/DDBJ databases">
        <title>Assembly of a new bacterial strain Brevibacillus borstelensis AK1.</title>
        <authorList>
            <person name="Rajan I."/>
            <person name="PoliReddy D."/>
            <person name="Sugumar T."/>
            <person name="Rathinam K."/>
            <person name="Alqarawi S."/>
            <person name="Khalil A.B."/>
            <person name="Sivakumar N."/>
        </authorList>
    </citation>
    <scope>NUCLEOTIDE SEQUENCE [LARGE SCALE GENOMIC DNA]</scope>
    <source>
        <strain evidence="1 2">AK1</strain>
    </source>
</reference>
<dbReference type="STRING" id="1300222.I532_01650"/>
<dbReference type="Proteomes" id="UP000012081">
    <property type="component" value="Unassembled WGS sequence"/>
</dbReference>
<dbReference type="OrthoDB" id="1908548at2"/>
<dbReference type="RefSeq" id="WP_003385987.1">
    <property type="nucleotide sequence ID" value="NZ_APBN01000001.1"/>
</dbReference>
<evidence type="ECO:0000313" key="2">
    <source>
        <dbReference type="Proteomes" id="UP000012081"/>
    </source>
</evidence>
<comment type="caution">
    <text evidence="1">The sequence shown here is derived from an EMBL/GenBank/DDBJ whole genome shotgun (WGS) entry which is preliminary data.</text>
</comment>
<sequence length="191" mass="22089">MAMSALMTLELDELQDITFQLPETDLKQRYRITDLESLNWALRKLAALDTKQLDARELAAKEKARIQEWLDRETQAIDESRQFFMMLIEEYAREQRSRDPKWKASTPYGKVSFRKQQPKWEYDEKKALETIESAGLDKFVRVKKELDKVALKGTVEVLKDGRVVDPESGAVIEGVNIVPQPEALKVEVCSE</sequence>
<evidence type="ECO:0000313" key="1">
    <source>
        <dbReference type="EMBL" id="EMT54270.1"/>
    </source>
</evidence>
<name>M8EFL4_9BACL</name>
<dbReference type="AlphaFoldDB" id="M8EFL4"/>
<proteinExistence type="predicted"/>
<dbReference type="SUPFAM" id="SSF161266">
    <property type="entry name" value="Gam-like"/>
    <property type="match status" value="1"/>
</dbReference>